<dbReference type="InterPro" id="IPR040190">
    <property type="entry name" value="MURQ/GCKR"/>
</dbReference>
<evidence type="ECO:0000313" key="5">
    <source>
        <dbReference type="Proteomes" id="UP000320593"/>
    </source>
</evidence>
<dbReference type="SUPFAM" id="SSF53697">
    <property type="entry name" value="SIS domain"/>
    <property type="match status" value="1"/>
</dbReference>
<dbReference type="OrthoDB" id="9813395at2"/>
<evidence type="ECO:0000259" key="3">
    <source>
        <dbReference type="PROSITE" id="PS51464"/>
    </source>
</evidence>
<feature type="domain" description="SIS" evidence="3">
    <location>
        <begin position="54"/>
        <end position="215"/>
    </location>
</feature>
<proteinExistence type="predicted"/>
<evidence type="ECO:0000256" key="2">
    <source>
        <dbReference type="ARBA" id="ARBA00023277"/>
    </source>
</evidence>
<accession>A0A562SXG8</accession>
<evidence type="ECO:0000256" key="1">
    <source>
        <dbReference type="ARBA" id="ARBA00023239"/>
    </source>
</evidence>
<evidence type="ECO:0000313" key="4">
    <source>
        <dbReference type="EMBL" id="TWI86025.1"/>
    </source>
</evidence>
<dbReference type="GO" id="GO:0097367">
    <property type="term" value="F:carbohydrate derivative binding"/>
    <property type="evidence" value="ECO:0007669"/>
    <property type="project" value="InterPro"/>
</dbReference>
<dbReference type="RefSeq" id="WP_145344165.1">
    <property type="nucleotide sequence ID" value="NZ_SMLY01000083.1"/>
</dbReference>
<dbReference type="PANTHER" id="PTHR10088">
    <property type="entry name" value="GLUCOKINASE REGULATORY PROTEIN"/>
    <property type="match status" value="1"/>
</dbReference>
<dbReference type="Proteomes" id="UP000320593">
    <property type="component" value="Unassembled WGS sequence"/>
</dbReference>
<dbReference type="GO" id="GO:0016803">
    <property type="term" value="F:ether hydrolase activity"/>
    <property type="evidence" value="ECO:0007669"/>
    <property type="project" value="TreeGrafter"/>
</dbReference>
<dbReference type="InterPro" id="IPR005488">
    <property type="entry name" value="Etherase_MurQ"/>
</dbReference>
<dbReference type="GO" id="GO:0009254">
    <property type="term" value="P:peptidoglycan turnover"/>
    <property type="evidence" value="ECO:0007669"/>
    <property type="project" value="TreeGrafter"/>
</dbReference>
<gene>
    <name evidence="4" type="ORF">JM93_02732</name>
</gene>
<dbReference type="InterPro" id="IPR046348">
    <property type="entry name" value="SIS_dom_sf"/>
</dbReference>
<keyword evidence="2" id="KW-0119">Carbohydrate metabolism</keyword>
<dbReference type="Pfam" id="PF13580">
    <property type="entry name" value="SIS_2"/>
    <property type="match status" value="1"/>
</dbReference>
<protein>
    <submittedName>
        <fullName evidence="4">N-acetylmuramic acid 6-phosphate etherase</fullName>
    </submittedName>
</protein>
<dbReference type="Gene3D" id="3.40.50.10490">
    <property type="entry name" value="Glucose-6-phosphate isomerase like protein, domain 1"/>
    <property type="match status" value="1"/>
</dbReference>
<dbReference type="PANTHER" id="PTHR10088:SF4">
    <property type="entry name" value="GLUCOKINASE REGULATORY PROTEIN"/>
    <property type="match status" value="1"/>
</dbReference>
<dbReference type="GO" id="GO:0046348">
    <property type="term" value="P:amino sugar catabolic process"/>
    <property type="evidence" value="ECO:0007669"/>
    <property type="project" value="InterPro"/>
</dbReference>
<dbReference type="InterPro" id="IPR001347">
    <property type="entry name" value="SIS_dom"/>
</dbReference>
<name>A0A562SXG8_9HYPH</name>
<dbReference type="GO" id="GO:0016835">
    <property type="term" value="F:carbon-oxygen lyase activity"/>
    <property type="evidence" value="ECO:0007669"/>
    <property type="project" value="InterPro"/>
</dbReference>
<dbReference type="CDD" id="cd05007">
    <property type="entry name" value="SIS_Etherase"/>
    <property type="match status" value="1"/>
</dbReference>
<organism evidence="4 5">
    <name type="scientific">Roseibium hamelinense</name>
    <dbReference type="NCBI Taxonomy" id="150831"/>
    <lineage>
        <taxon>Bacteria</taxon>
        <taxon>Pseudomonadati</taxon>
        <taxon>Pseudomonadota</taxon>
        <taxon>Alphaproteobacteria</taxon>
        <taxon>Hyphomicrobiales</taxon>
        <taxon>Stappiaceae</taxon>
        <taxon>Roseibium</taxon>
    </lineage>
</organism>
<dbReference type="NCBIfam" id="NF003915">
    <property type="entry name" value="PRK05441.1"/>
    <property type="match status" value="1"/>
</dbReference>
<dbReference type="AlphaFoldDB" id="A0A562SXG8"/>
<keyword evidence="5" id="KW-1185">Reference proteome</keyword>
<dbReference type="Gene3D" id="1.10.8.1080">
    <property type="match status" value="1"/>
</dbReference>
<comment type="caution">
    <text evidence="4">The sequence shown here is derived from an EMBL/GenBank/DDBJ whole genome shotgun (WGS) entry which is preliminary data.</text>
</comment>
<keyword evidence="1" id="KW-0456">Lyase</keyword>
<reference evidence="4 5" key="1">
    <citation type="submission" date="2019-07" db="EMBL/GenBank/DDBJ databases">
        <title>Genomic Encyclopedia of Archaeal and Bacterial Type Strains, Phase II (KMG-II): from individual species to whole genera.</title>
        <authorList>
            <person name="Goeker M."/>
        </authorList>
    </citation>
    <scope>NUCLEOTIDE SEQUENCE [LARGE SCALE GENOMIC DNA]</scope>
    <source>
        <strain evidence="4 5">ATCC BAA-252</strain>
    </source>
</reference>
<dbReference type="EMBL" id="VLLF01000006">
    <property type="protein sequence ID" value="TWI86025.1"/>
    <property type="molecule type" value="Genomic_DNA"/>
</dbReference>
<sequence>MQELRQTEQLHGNAIGLDTLPPGEIAAAIVGGQAQAVAAVDAALTELTRAADLMVEAMRGQGRLIYAAAGSSGLMALADAAELSGTYGIAPDRILFFMAGGVPVSGHMPGHTEDDREAAGRDAEIARQGDVVIALTASGTTPYPVEFASRARSRGAKTICLANNHDAQIFAEADVAVCLPTPAEIVAGSTRLGAATAQKAALNTMSTLMGVRLGHVHDGMMVNLVADNEKLRERAANIVSRIAGVDLQTAFKSLETAKGEVKPAVLIARGAPSLDRAQQLLADTEGYLRTAIARL</sequence>
<dbReference type="PROSITE" id="PS51464">
    <property type="entry name" value="SIS"/>
    <property type="match status" value="1"/>
</dbReference>